<name>A0A5K0WDU7_9MAGN</name>
<dbReference type="SUPFAM" id="SSF48371">
    <property type="entry name" value="ARM repeat"/>
    <property type="match status" value="1"/>
</dbReference>
<dbReference type="SMART" id="SM00185">
    <property type="entry name" value="ARM"/>
    <property type="match status" value="3"/>
</dbReference>
<dbReference type="Gene3D" id="1.25.10.10">
    <property type="entry name" value="Leucine-rich Repeat Variant"/>
    <property type="match status" value="1"/>
</dbReference>
<sequence>MGTRRRTVRSLVAKLTRAATPDREQAEAVAELRLLSKVDGGSGGGNADGDDYRLAIAEEGAIPFLVGALRSEDATLQENAITTLLNLSTLAPNRELIMSARGLSDAILHVLRFGATSSAVRNAAATVYSLLIDEPFRPILGSKPEIVSAVVDLLRSPDAGPMTTKDALRALFVMALYPLNRPKLVDSGVVPALFSLLISSPIAGIVDDATAVAAQVAGCTESLDAFRAVSGIRVLVALLESGSGRAKENAASALLNLARCGGDEAVREILTVDSVVAAATDLVDVGSERARSKASALLSILGVQDILHPLSDGSNY</sequence>
<feature type="repeat" description="ARM" evidence="2">
    <location>
        <begin position="60"/>
        <end position="102"/>
    </location>
</feature>
<gene>
    <name evidence="4" type="ORF">NYM_LOCUS2798</name>
</gene>
<accession>A0A5K0WDU7</accession>
<feature type="domain" description="U-box" evidence="3">
    <location>
        <begin position="47"/>
        <end position="300"/>
    </location>
</feature>
<dbReference type="InterPro" id="IPR000225">
    <property type="entry name" value="Armadillo"/>
</dbReference>
<dbReference type="InterPro" id="IPR016024">
    <property type="entry name" value="ARM-type_fold"/>
</dbReference>
<evidence type="ECO:0000313" key="4">
    <source>
        <dbReference type="EMBL" id="VVV51553.1"/>
    </source>
</evidence>
<dbReference type="InterPro" id="IPR058678">
    <property type="entry name" value="ARM_PUB"/>
</dbReference>
<keyword evidence="1" id="KW-0833">Ubl conjugation pathway</keyword>
<evidence type="ECO:0000256" key="2">
    <source>
        <dbReference type="PROSITE-ProRule" id="PRU00259"/>
    </source>
</evidence>
<dbReference type="PROSITE" id="PS50176">
    <property type="entry name" value="ARM_REPEAT"/>
    <property type="match status" value="1"/>
</dbReference>
<protein>
    <recommendedName>
        <fullName evidence="3">U-box domain-containing protein</fullName>
    </recommendedName>
</protein>
<evidence type="ECO:0000259" key="3">
    <source>
        <dbReference type="Pfam" id="PF25598"/>
    </source>
</evidence>
<dbReference type="OMA" id="HIIRYPD"/>
<dbReference type="PANTHER" id="PTHR23315">
    <property type="entry name" value="U BOX DOMAIN-CONTAINING"/>
    <property type="match status" value="1"/>
</dbReference>
<dbReference type="Gramene" id="NC1G0178890.1">
    <property type="protein sequence ID" value="NC1G0178890.1:cds"/>
    <property type="gene ID" value="NC1G0178890"/>
</dbReference>
<dbReference type="OrthoDB" id="7537227at2759"/>
<dbReference type="EMBL" id="LR721774">
    <property type="protein sequence ID" value="VVV51553.1"/>
    <property type="molecule type" value="Genomic_DNA"/>
</dbReference>
<dbReference type="PANTHER" id="PTHR23315:SF238">
    <property type="entry name" value="ARM REPEAT SUPERFAMILY PROTEIN"/>
    <property type="match status" value="1"/>
</dbReference>
<reference evidence="4" key="1">
    <citation type="submission" date="2019-09" db="EMBL/GenBank/DDBJ databases">
        <authorList>
            <person name="Zhang L."/>
        </authorList>
    </citation>
    <scope>NUCLEOTIDE SEQUENCE</scope>
</reference>
<organism evidence="4">
    <name type="scientific">Nymphaea colorata</name>
    <name type="common">pocket water lily</name>
    <dbReference type="NCBI Taxonomy" id="210225"/>
    <lineage>
        <taxon>Eukaryota</taxon>
        <taxon>Viridiplantae</taxon>
        <taxon>Streptophyta</taxon>
        <taxon>Embryophyta</taxon>
        <taxon>Tracheophyta</taxon>
        <taxon>Spermatophyta</taxon>
        <taxon>Magnoliopsida</taxon>
        <taxon>Nymphaeales</taxon>
        <taxon>Nymphaeaceae</taxon>
        <taxon>Nymphaea</taxon>
    </lineage>
</organism>
<dbReference type="AlphaFoldDB" id="A0A5K0WDU7"/>
<evidence type="ECO:0000256" key="1">
    <source>
        <dbReference type="ARBA" id="ARBA00022786"/>
    </source>
</evidence>
<dbReference type="InterPro" id="IPR011989">
    <property type="entry name" value="ARM-like"/>
</dbReference>
<proteinExistence type="predicted"/>
<dbReference type="Pfam" id="PF25598">
    <property type="entry name" value="ARM_PUB"/>
    <property type="match status" value="1"/>
</dbReference>